<dbReference type="EMBL" id="JTCM02000046">
    <property type="protein sequence ID" value="NEU74623.1"/>
    <property type="molecule type" value="Genomic_DNA"/>
</dbReference>
<sequence>MYKFAAADENEMIVFGAAKPGKSQQQVSDWINFMKQQGIQRVCCLLSNSQLARYENLLEIYQSEFGMERVCWTPIEDFQLAELETLTNKILPFLAIANQESEKVVVHCSGGVGRTGHVLAAWLVYSRGLSNFDAIASVKRTGRNPDEAVIVALLIGRNPWKVKRKLNALLDSCRDAIYSSSI</sequence>
<dbReference type="InterPro" id="IPR029021">
    <property type="entry name" value="Prot-tyrosine_phosphatase-like"/>
</dbReference>
<dbReference type="RefSeq" id="WP_039737394.1">
    <property type="nucleotide sequence ID" value="NZ_JTCM02000046.1"/>
</dbReference>
<dbReference type="FunFam" id="3.90.190.10:FF:000157">
    <property type="entry name" value="Protein-tyrosine phosphatase"/>
    <property type="match status" value="1"/>
</dbReference>
<dbReference type="PROSITE" id="PS00383">
    <property type="entry name" value="TYR_PHOSPHATASE_1"/>
    <property type="match status" value="1"/>
</dbReference>
<dbReference type="InterPro" id="IPR000387">
    <property type="entry name" value="Tyr_Pase_dom"/>
</dbReference>
<dbReference type="Gene3D" id="3.90.190.10">
    <property type="entry name" value="Protein tyrosine phosphatase superfamily"/>
    <property type="match status" value="1"/>
</dbReference>
<comment type="caution">
    <text evidence="2">The sequence shown here is derived from an EMBL/GenBank/DDBJ whole genome shotgun (WGS) entry which is preliminary data.</text>
</comment>
<dbReference type="Pfam" id="PF22785">
    <property type="entry name" value="Tc-R-P"/>
    <property type="match status" value="1"/>
</dbReference>
<proteinExistence type="predicted"/>
<dbReference type="AlphaFoldDB" id="A0A846HC40"/>
<keyword evidence="3" id="KW-1185">Reference proteome</keyword>
<protein>
    <submittedName>
        <fullName evidence="2">Protein phosphatase</fullName>
    </submittedName>
</protein>
<dbReference type="PROSITE" id="PS50056">
    <property type="entry name" value="TYR_PHOSPHATASE_2"/>
    <property type="match status" value="1"/>
</dbReference>
<name>A0A846HC40_9CYAN</name>
<feature type="domain" description="Tyrosine specific protein phosphatases" evidence="1">
    <location>
        <begin position="84"/>
        <end position="140"/>
    </location>
</feature>
<reference evidence="2 3" key="1">
    <citation type="journal article" date="2015" name="Genome Announc.">
        <title>Draft Genome Sequence of Cyanobacterium Hassallia byssoidea Strain VB512170, Isolated from Monuments in India.</title>
        <authorList>
            <person name="Singh D."/>
            <person name="Chandrababunaidu M.M."/>
            <person name="Panda A."/>
            <person name="Sen D."/>
            <person name="Bhattacharyya S."/>
            <person name="Adhikary S.P."/>
            <person name="Tripathy S."/>
        </authorList>
    </citation>
    <scope>NUCLEOTIDE SEQUENCE [LARGE SCALE GENOMIC DNA]</scope>
    <source>
        <strain evidence="2 3">VB512170</strain>
    </source>
</reference>
<gene>
    <name evidence="2" type="ORF">PI95_019210</name>
</gene>
<evidence type="ECO:0000259" key="1">
    <source>
        <dbReference type="PROSITE" id="PS50056"/>
    </source>
</evidence>
<evidence type="ECO:0000313" key="2">
    <source>
        <dbReference type="EMBL" id="NEU74623.1"/>
    </source>
</evidence>
<dbReference type="InterPro" id="IPR016130">
    <property type="entry name" value="Tyr_Pase_AS"/>
</dbReference>
<organism evidence="2 3">
    <name type="scientific">Hassallia byssoidea VB512170</name>
    <dbReference type="NCBI Taxonomy" id="1304833"/>
    <lineage>
        <taxon>Bacteria</taxon>
        <taxon>Bacillati</taxon>
        <taxon>Cyanobacteriota</taxon>
        <taxon>Cyanophyceae</taxon>
        <taxon>Nostocales</taxon>
        <taxon>Tolypothrichaceae</taxon>
        <taxon>Hassallia</taxon>
    </lineage>
</organism>
<evidence type="ECO:0000313" key="3">
    <source>
        <dbReference type="Proteomes" id="UP000031549"/>
    </source>
</evidence>
<dbReference type="SUPFAM" id="SSF52799">
    <property type="entry name" value="(Phosphotyrosine protein) phosphatases II"/>
    <property type="match status" value="1"/>
</dbReference>
<dbReference type="Proteomes" id="UP000031549">
    <property type="component" value="Unassembled WGS sequence"/>
</dbReference>
<accession>A0A846HC40</accession>